<dbReference type="EMBL" id="CP060436">
    <property type="protein sequence ID" value="QPM91589.1"/>
    <property type="molecule type" value="Genomic_DNA"/>
</dbReference>
<proteinExistence type="inferred from homology"/>
<comment type="pathway">
    <text evidence="2 8">Bacterial outer membrane biogenesis; LPS core biosynthesis.</text>
</comment>
<keyword evidence="8" id="KW-1003">Cell membrane</keyword>
<feature type="domain" description="3-deoxy-D-manno-octulosonic-acid transferase N-terminal" evidence="9">
    <location>
        <begin position="71"/>
        <end position="187"/>
    </location>
</feature>
<keyword evidence="8" id="KW-0472">Membrane</keyword>
<keyword evidence="11" id="KW-1185">Reference proteome</keyword>
<evidence type="ECO:0000256" key="1">
    <source>
        <dbReference type="ARBA" id="ARBA00003394"/>
    </source>
</evidence>
<organism evidence="10 11">
    <name type="scientific">Pseudooceanicola algae</name>
    <dbReference type="NCBI Taxonomy" id="1537215"/>
    <lineage>
        <taxon>Bacteria</taxon>
        <taxon>Pseudomonadati</taxon>
        <taxon>Pseudomonadota</taxon>
        <taxon>Alphaproteobacteria</taxon>
        <taxon>Rhodobacterales</taxon>
        <taxon>Paracoccaceae</taxon>
        <taxon>Pseudooceanicola</taxon>
    </lineage>
</organism>
<evidence type="ECO:0000256" key="6">
    <source>
        <dbReference type="ARBA" id="ARBA00031445"/>
    </source>
</evidence>
<dbReference type="PANTHER" id="PTHR42755:SF1">
    <property type="entry name" value="3-DEOXY-D-MANNO-OCTULOSONIC ACID TRANSFERASE, MITOCHONDRIAL-RELATED"/>
    <property type="match status" value="1"/>
</dbReference>
<dbReference type="InterPro" id="IPR038107">
    <property type="entry name" value="Glycos_transf_N_sf"/>
</dbReference>
<accession>A0A418SG34</accession>
<evidence type="ECO:0000259" key="9">
    <source>
        <dbReference type="Pfam" id="PF04413"/>
    </source>
</evidence>
<protein>
    <recommendedName>
        <fullName evidence="4 8">3-deoxy-D-manno-octulosonic acid transferase</fullName>
        <shortName evidence="8">Kdo transferase</shortName>
        <ecNumber evidence="3 8">2.4.99.12</ecNumber>
    </recommendedName>
    <alternativeName>
        <fullName evidence="6 8">Lipid IV(A) 3-deoxy-D-manno-octulosonic acid transferase</fullName>
    </alternativeName>
</protein>
<dbReference type="AlphaFoldDB" id="A0A418SG34"/>
<dbReference type="EC" id="2.4.99.12" evidence="3 8"/>
<dbReference type="Gene3D" id="3.40.50.2000">
    <property type="entry name" value="Glycogen Phosphorylase B"/>
    <property type="match status" value="1"/>
</dbReference>
<dbReference type="GO" id="GO:0009244">
    <property type="term" value="P:lipopolysaccharide core region biosynthetic process"/>
    <property type="evidence" value="ECO:0007669"/>
    <property type="project" value="UniProtKB-UniRule"/>
</dbReference>
<comment type="function">
    <text evidence="1 8">Involved in lipopolysaccharide (LPS) biosynthesis. Catalyzes the transfer of 3-deoxy-D-manno-octulosonate (Kdo) residue(s) from CMP-Kdo to lipid IV(A), the tetraacyldisaccharide-1,4'-bisphosphate precursor of lipid A.</text>
</comment>
<sequence>MTRGGGLARALGRRGNRGASPGMAQRPEGLLIWLIVPDPDRLPAAHLLAALLDDRLCTEGATARVLVSLPDGTALPEAVGGPELLHVPIPEDTHDDIPTFLDHWRPDLVIWLSGHIRNALMAALNKAEVPVLLAGAEERALSDPRWSLRALQTRRALEGFSAFHAASAGAGRRLQRLGADASRIRISEPLQEGRMALPCDIADRDELADVLAGRPIWLAAMVCADELEQVLDAQRQASRMAHRLLLILVPNAPGDSDAFAETLTAQDWRFQRWSDKDAPRDECQVLLADTYGDMGLWYRLSPVTFMAGSLQRGMKGHDPYEPATHGSAIIYGPYVAGHLPAYTRLSHAGAARIIRDAGGLQASVSMLLAPDQAASMAAAAWSTVTEGAEATDRVLDWTLAQLEERNLL</sequence>
<dbReference type="InterPro" id="IPR039901">
    <property type="entry name" value="Kdotransferase"/>
</dbReference>
<dbReference type="OrthoDB" id="9789797at2"/>
<dbReference type="InterPro" id="IPR007507">
    <property type="entry name" value="Glycos_transf_N"/>
</dbReference>
<evidence type="ECO:0000256" key="5">
    <source>
        <dbReference type="ARBA" id="ARBA00022679"/>
    </source>
</evidence>
<comment type="catalytic activity">
    <reaction evidence="7 8">
        <text>lipid IVA (E. coli) + CMP-3-deoxy-beta-D-manno-octulosonate = alpha-Kdo-(2-&gt;6)-lipid IVA (E. coli) + CMP + H(+)</text>
        <dbReference type="Rhea" id="RHEA:28066"/>
        <dbReference type="ChEBI" id="CHEBI:15378"/>
        <dbReference type="ChEBI" id="CHEBI:58603"/>
        <dbReference type="ChEBI" id="CHEBI:60364"/>
        <dbReference type="ChEBI" id="CHEBI:60377"/>
        <dbReference type="ChEBI" id="CHEBI:85987"/>
        <dbReference type="EC" id="2.4.99.12"/>
    </reaction>
</comment>
<dbReference type="PANTHER" id="PTHR42755">
    <property type="entry name" value="3-DEOXY-MANNO-OCTULOSONATE CYTIDYLYLTRANSFERASE"/>
    <property type="match status" value="1"/>
</dbReference>
<dbReference type="UniPathway" id="UPA00958"/>
<dbReference type="GO" id="GO:0005886">
    <property type="term" value="C:plasma membrane"/>
    <property type="evidence" value="ECO:0007669"/>
    <property type="project" value="UniProtKB-SubCell"/>
</dbReference>
<comment type="subcellular location">
    <subcellularLocation>
        <location evidence="8">Cell membrane</location>
    </subcellularLocation>
</comment>
<dbReference type="Gene3D" id="3.40.50.11720">
    <property type="entry name" value="3-Deoxy-D-manno-octulosonic-acid transferase, N-terminal domain"/>
    <property type="match status" value="1"/>
</dbReference>
<keyword evidence="8" id="KW-0448">Lipopolysaccharide biosynthesis</keyword>
<dbReference type="KEGG" id="palw:PSAL_028440"/>
<evidence type="ECO:0000256" key="7">
    <source>
        <dbReference type="ARBA" id="ARBA00049183"/>
    </source>
</evidence>
<dbReference type="GO" id="GO:0009245">
    <property type="term" value="P:lipid A biosynthetic process"/>
    <property type="evidence" value="ECO:0007669"/>
    <property type="project" value="TreeGrafter"/>
</dbReference>
<keyword evidence="10" id="KW-0328">Glycosyltransferase</keyword>
<reference evidence="10 11" key="1">
    <citation type="submission" date="2020-08" db="EMBL/GenBank/DDBJ databases">
        <title>Genome sequence of Rhodobacteraceae bacterium Lw-13e.</title>
        <authorList>
            <person name="Poehlein A."/>
            <person name="Wolter L."/>
            <person name="Daniel R."/>
            <person name="Brinkhoff T."/>
        </authorList>
    </citation>
    <scope>NUCLEOTIDE SEQUENCE [LARGE SCALE GENOMIC DNA]</scope>
    <source>
        <strain evidence="10 11">Lw-13e</strain>
    </source>
</reference>
<dbReference type="GO" id="GO:0043842">
    <property type="term" value="F:Kdo transferase activity"/>
    <property type="evidence" value="ECO:0007669"/>
    <property type="project" value="UniProtKB-EC"/>
</dbReference>
<gene>
    <name evidence="10" type="primary">waaA_2</name>
    <name evidence="10" type="ORF">PSAL_028440</name>
</gene>
<evidence type="ECO:0000256" key="4">
    <source>
        <dbReference type="ARBA" id="ARBA00019077"/>
    </source>
</evidence>
<name>A0A418SG34_9RHOB</name>
<dbReference type="Proteomes" id="UP000283786">
    <property type="component" value="Chromosome"/>
</dbReference>
<keyword evidence="5 8" id="KW-0808">Transferase</keyword>
<comment type="similarity">
    <text evidence="8">Belongs to the glycosyltransferase group 1 family.</text>
</comment>
<evidence type="ECO:0000256" key="8">
    <source>
        <dbReference type="RuleBase" id="RU365103"/>
    </source>
</evidence>
<evidence type="ECO:0000313" key="11">
    <source>
        <dbReference type="Proteomes" id="UP000283786"/>
    </source>
</evidence>
<evidence type="ECO:0000313" key="10">
    <source>
        <dbReference type="EMBL" id="QPM91589.1"/>
    </source>
</evidence>
<evidence type="ECO:0000256" key="2">
    <source>
        <dbReference type="ARBA" id="ARBA00004713"/>
    </source>
</evidence>
<evidence type="ECO:0000256" key="3">
    <source>
        <dbReference type="ARBA" id="ARBA00012621"/>
    </source>
</evidence>
<dbReference type="Pfam" id="PF04413">
    <property type="entry name" value="Glycos_transf_N"/>
    <property type="match status" value="1"/>
</dbReference>